<evidence type="ECO:0000256" key="1">
    <source>
        <dbReference type="ARBA" id="ARBA00013194"/>
    </source>
</evidence>
<dbReference type="Pfam" id="PF00160">
    <property type="entry name" value="Pro_isomerase"/>
    <property type="match status" value="1"/>
</dbReference>
<dbReference type="Gene3D" id="2.40.100.10">
    <property type="entry name" value="Cyclophilin-like"/>
    <property type="match status" value="1"/>
</dbReference>
<dbReference type="InterPro" id="IPR044666">
    <property type="entry name" value="Cyclophilin_A-like"/>
</dbReference>
<dbReference type="InterPro" id="IPR002130">
    <property type="entry name" value="Cyclophilin-type_PPIase_dom"/>
</dbReference>
<comment type="caution">
    <text evidence="6">The sequence shown here is derived from an EMBL/GenBank/DDBJ whole genome shotgun (WGS) entry which is preliminary data.</text>
</comment>
<evidence type="ECO:0000256" key="3">
    <source>
        <dbReference type="ARBA" id="ARBA00023235"/>
    </source>
</evidence>
<dbReference type="EC" id="5.2.1.8" evidence="1"/>
<feature type="signal peptide" evidence="4">
    <location>
        <begin position="1"/>
        <end position="20"/>
    </location>
</feature>
<dbReference type="OrthoDB" id="271386at2759"/>
<organism evidence="6">
    <name type="scientific">Cladocopium goreaui</name>
    <dbReference type="NCBI Taxonomy" id="2562237"/>
    <lineage>
        <taxon>Eukaryota</taxon>
        <taxon>Sar</taxon>
        <taxon>Alveolata</taxon>
        <taxon>Dinophyceae</taxon>
        <taxon>Suessiales</taxon>
        <taxon>Symbiodiniaceae</taxon>
        <taxon>Cladocopium</taxon>
    </lineage>
</organism>
<dbReference type="PROSITE" id="PS50072">
    <property type="entry name" value="CSA_PPIASE_2"/>
    <property type="match status" value="1"/>
</dbReference>
<dbReference type="EMBL" id="CAMXCT030001779">
    <property type="protein sequence ID" value="CAL4780318.1"/>
    <property type="molecule type" value="Genomic_DNA"/>
</dbReference>
<proteinExistence type="predicted"/>
<evidence type="ECO:0000313" key="6">
    <source>
        <dbReference type="EMBL" id="CAI3993006.1"/>
    </source>
</evidence>
<protein>
    <recommendedName>
        <fullName evidence="1">peptidylprolyl isomerase</fullName>
        <ecNumber evidence="1">5.2.1.8</ecNumber>
    </recommendedName>
</protein>
<dbReference type="PROSITE" id="PS00170">
    <property type="entry name" value="CSA_PPIASE_1"/>
    <property type="match status" value="1"/>
</dbReference>
<keyword evidence="4" id="KW-0732">Signal</keyword>
<dbReference type="EMBL" id="CAMXCT010001779">
    <property type="protein sequence ID" value="CAI3993006.1"/>
    <property type="molecule type" value="Genomic_DNA"/>
</dbReference>
<dbReference type="GO" id="GO:0003755">
    <property type="term" value="F:peptidyl-prolyl cis-trans isomerase activity"/>
    <property type="evidence" value="ECO:0007669"/>
    <property type="project" value="UniProtKB-KW"/>
</dbReference>
<evidence type="ECO:0000259" key="5">
    <source>
        <dbReference type="PROSITE" id="PS50072"/>
    </source>
</evidence>
<reference evidence="6" key="1">
    <citation type="submission" date="2022-10" db="EMBL/GenBank/DDBJ databases">
        <authorList>
            <person name="Chen Y."/>
            <person name="Dougan E. K."/>
            <person name="Chan C."/>
            <person name="Rhodes N."/>
            <person name="Thang M."/>
        </authorList>
    </citation>
    <scope>NUCLEOTIDE SEQUENCE</scope>
</reference>
<dbReference type="EMBL" id="CAMXCT020001779">
    <property type="protein sequence ID" value="CAL1146381.1"/>
    <property type="molecule type" value="Genomic_DNA"/>
</dbReference>
<dbReference type="GO" id="GO:0006457">
    <property type="term" value="P:protein folding"/>
    <property type="evidence" value="ECO:0007669"/>
    <property type="project" value="InterPro"/>
</dbReference>
<evidence type="ECO:0000313" key="8">
    <source>
        <dbReference type="Proteomes" id="UP001152797"/>
    </source>
</evidence>
<evidence type="ECO:0000313" key="7">
    <source>
        <dbReference type="EMBL" id="CAL4780318.1"/>
    </source>
</evidence>
<dbReference type="PANTHER" id="PTHR45625:SF4">
    <property type="entry name" value="PEPTIDYLPROLYL ISOMERASE DOMAIN AND WD REPEAT-CONTAINING PROTEIN 1"/>
    <property type="match status" value="1"/>
</dbReference>
<feature type="chain" id="PRO_5043272343" description="peptidylprolyl isomerase" evidence="4">
    <location>
        <begin position="21"/>
        <end position="313"/>
    </location>
</feature>
<dbReference type="AlphaFoldDB" id="A0A9P1FYN5"/>
<sequence>MKHCGVARLVLLAAVSYGASFVGPGHDMRACRSRTRIARGSASYIPGFGLLSKETAVVSLDPGPLGLEVDAPTGVVQQVFQGGAGEKAGVRPGYVFQTLQGSDAYDISKLKALTKGEEPYEVTFGMVKGNPVAVMETSMGEIEAEIFLDRVPRTASNFIDLAKTGFYDGVHFHRVIPNFMVQFGCPNARDPFSPYAGTGGPEDGSFTNLATNQPEKRFNGGNIQDEFISDDSNSAGTLSMANTGQANSGGSQFFINVKDNTFLDWFSRGESRHPVFGKVIKGYDTAVKISKVYSQQDRPVEPIMMKSITIRGL</sequence>
<dbReference type="Proteomes" id="UP001152797">
    <property type="component" value="Unassembled WGS sequence"/>
</dbReference>
<dbReference type="PRINTS" id="PR00153">
    <property type="entry name" value="CSAPPISMRASE"/>
</dbReference>
<accession>A0A9P1FYN5</accession>
<keyword evidence="2" id="KW-0697">Rotamase</keyword>
<keyword evidence="3 7" id="KW-0413">Isomerase</keyword>
<keyword evidence="8" id="KW-1185">Reference proteome</keyword>
<name>A0A9P1FYN5_9DINO</name>
<dbReference type="InterPro" id="IPR020892">
    <property type="entry name" value="Cyclophilin-type_PPIase_CS"/>
</dbReference>
<dbReference type="SUPFAM" id="SSF50891">
    <property type="entry name" value="Cyclophilin-like"/>
    <property type="match status" value="1"/>
</dbReference>
<feature type="domain" description="PPIase cyclophilin-type" evidence="5">
    <location>
        <begin position="132"/>
        <end position="310"/>
    </location>
</feature>
<evidence type="ECO:0000256" key="4">
    <source>
        <dbReference type="SAM" id="SignalP"/>
    </source>
</evidence>
<reference evidence="7 8" key="2">
    <citation type="submission" date="2024-05" db="EMBL/GenBank/DDBJ databases">
        <authorList>
            <person name="Chen Y."/>
            <person name="Shah S."/>
            <person name="Dougan E. K."/>
            <person name="Thang M."/>
            <person name="Chan C."/>
        </authorList>
    </citation>
    <scope>NUCLEOTIDE SEQUENCE [LARGE SCALE GENOMIC DNA]</scope>
</reference>
<evidence type="ECO:0000256" key="2">
    <source>
        <dbReference type="ARBA" id="ARBA00023110"/>
    </source>
</evidence>
<gene>
    <name evidence="6" type="ORF">C1SCF055_LOCUS19791</name>
</gene>
<dbReference type="CDD" id="cd00317">
    <property type="entry name" value="cyclophilin"/>
    <property type="match status" value="1"/>
</dbReference>
<dbReference type="PANTHER" id="PTHR45625">
    <property type="entry name" value="PEPTIDYL-PROLYL CIS-TRANS ISOMERASE-RELATED"/>
    <property type="match status" value="1"/>
</dbReference>
<dbReference type="InterPro" id="IPR029000">
    <property type="entry name" value="Cyclophilin-like_dom_sf"/>
</dbReference>